<reference evidence="1" key="2">
    <citation type="submission" date="2022-03" db="EMBL/GenBank/DDBJ databases">
        <title>Draft title - Genomic analysis of global carrot germplasm unveils the trajectory of domestication and the origin of high carotenoid orange carrot.</title>
        <authorList>
            <person name="Iorizzo M."/>
            <person name="Ellison S."/>
            <person name="Senalik D."/>
            <person name="Macko-Podgorni A."/>
            <person name="Grzebelus D."/>
            <person name="Bostan H."/>
            <person name="Rolling W."/>
            <person name="Curaba J."/>
            <person name="Simon P."/>
        </authorList>
    </citation>
    <scope>NUCLEOTIDE SEQUENCE</scope>
    <source>
        <tissue evidence="1">Leaf</tissue>
    </source>
</reference>
<gene>
    <name evidence="1" type="ORF">DCAR_0727269</name>
</gene>
<protein>
    <submittedName>
        <fullName evidence="1">Uncharacterized protein</fullName>
    </submittedName>
</protein>
<dbReference type="EMBL" id="CP093349">
    <property type="protein sequence ID" value="WOH07835.1"/>
    <property type="molecule type" value="Genomic_DNA"/>
</dbReference>
<sequence>MNAEELRNLAGGLEIKLDRMKKRRELMMRNKRLKTAIQCNDGCNLDMDEAVVDVAMNLIEDDVSCDLDMSPLPDEAIVRDQFEMAMNSVEDNVSCNFGMTPMPVGAVVWDQLEMAMNSIEDNVSCNLDMNPMAMNSIEDNVSYNLDMNPMPGEAIVRDQLILIEDNMGCNLQPNAMKKVDDVNGMTLPNFGDNLTDLQQQCLYDPSNLFVKDGSGAHIEADLFSDSFLMSPAVMSADEWGTCGYDSNAFDFSLSDCFPMHEASACGNSQLVNCVPRQSFDWPPLPPLML</sequence>
<proteinExistence type="predicted"/>
<dbReference type="Gramene" id="KZM86639">
    <property type="protein sequence ID" value="KZM86639"/>
    <property type="gene ID" value="DCAR_023773"/>
</dbReference>
<reference evidence="1" key="1">
    <citation type="journal article" date="2016" name="Nat. Genet.">
        <title>A high-quality carrot genome assembly provides new insights into carotenoid accumulation and asterid genome evolution.</title>
        <authorList>
            <person name="Iorizzo M."/>
            <person name="Ellison S."/>
            <person name="Senalik D."/>
            <person name="Zeng P."/>
            <person name="Satapoomin P."/>
            <person name="Huang J."/>
            <person name="Bowman M."/>
            <person name="Iovene M."/>
            <person name="Sanseverino W."/>
            <person name="Cavagnaro P."/>
            <person name="Yildiz M."/>
            <person name="Macko-Podgorni A."/>
            <person name="Moranska E."/>
            <person name="Grzebelus E."/>
            <person name="Grzebelus D."/>
            <person name="Ashrafi H."/>
            <person name="Zheng Z."/>
            <person name="Cheng S."/>
            <person name="Spooner D."/>
            <person name="Van Deynze A."/>
            <person name="Simon P."/>
        </authorList>
    </citation>
    <scope>NUCLEOTIDE SEQUENCE</scope>
    <source>
        <tissue evidence="1">Leaf</tissue>
    </source>
</reference>
<evidence type="ECO:0000313" key="1">
    <source>
        <dbReference type="EMBL" id="WOH07835.1"/>
    </source>
</evidence>
<dbReference type="AlphaFoldDB" id="A0A161Y3A9"/>
<accession>A0A161Y3A9</accession>
<dbReference type="Proteomes" id="UP000077755">
    <property type="component" value="Chromosome 7"/>
</dbReference>
<keyword evidence="2" id="KW-1185">Reference proteome</keyword>
<evidence type="ECO:0000313" key="2">
    <source>
        <dbReference type="Proteomes" id="UP000077755"/>
    </source>
</evidence>
<name>A0A161Y3A9_DAUCS</name>
<organism evidence="1 2">
    <name type="scientific">Daucus carota subsp. sativus</name>
    <name type="common">Carrot</name>
    <dbReference type="NCBI Taxonomy" id="79200"/>
    <lineage>
        <taxon>Eukaryota</taxon>
        <taxon>Viridiplantae</taxon>
        <taxon>Streptophyta</taxon>
        <taxon>Embryophyta</taxon>
        <taxon>Tracheophyta</taxon>
        <taxon>Spermatophyta</taxon>
        <taxon>Magnoliopsida</taxon>
        <taxon>eudicotyledons</taxon>
        <taxon>Gunneridae</taxon>
        <taxon>Pentapetalae</taxon>
        <taxon>asterids</taxon>
        <taxon>campanulids</taxon>
        <taxon>Apiales</taxon>
        <taxon>Apiaceae</taxon>
        <taxon>Apioideae</taxon>
        <taxon>Scandiceae</taxon>
        <taxon>Daucinae</taxon>
        <taxon>Daucus</taxon>
        <taxon>Daucus sect. Daucus</taxon>
    </lineage>
</organism>